<dbReference type="InterPro" id="IPR007800">
    <property type="entry name" value="DUF693"/>
</dbReference>
<organism evidence="1 2">
    <name type="scientific">Borreliella garinii PBr</name>
    <dbReference type="NCBI Taxonomy" id="498743"/>
    <lineage>
        <taxon>Bacteria</taxon>
        <taxon>Pseudomonadati</taxon>
        <taxon>Spirochaetota</taxon>
        <taxon>Spirochaetia</taxon>
        <taxon>Spirochaetales</taxon>
        <taxon>Borreliaceae</taxon>
        <taxon>Borreliella</taxon>
    </lineage>
</organism>
<sequence length="156" mass="18286">MYSNIHTISSKQAKIVLWNLPLDFTNDIKFGDIVKIYYKKFAYEKKFDFIMARILGPPMSTDYPGRDFSVELDVHLLTKSNFFNRKLEHKEFKGIAVEEAIKSVFPNCNIINMDEEDRLKIIDKNIYALTPKEFIDKIKGVYIHNIMLILVLYKGV</sequence>
<name>B8F1A9_BORGR</name>
<protein>
    <submittedName>
        <fullName evidence="1">Uncharacterized protein</fullName>
    </submittedName>
</protein>
<accession>B8F1A9</accession>
<evidence type="ECO:0000313" key="2">
    <source>
        <dbReference type="Proteomes" id="UP000006103"/>
    </source>
</evidence>
<proteinExistence type="predicted"/>
<evidence type="ECO:0000313" key="1">
    <source>
        <dbReference type="EMBL" id="ACL34699.1"/>
    </source>
</evidence>
<dbReference type="AlphaFoldDB" id="B8F1A9"/>
<keyword evidence="1" id="KW-0614">Plasmid</keyword>
<geneLocation type="plasmid" evidence="1 2">
    <name>PBr_cp32-10</name>
</geneLocation>
<dbReference type="Pfam" id="PF05113">
    <property type="entry name" value="DUF693"/>
    <property type="match status" value="1"/>
</dbReference>
<dbReference type="Proteomes" id="UP000006103">
    <property type="component" value="Plasmid PBr_cp32-10"/>
</dbReference>
<reference evidence="1 2" key="1">
    <citation type="journal article" date="2011" name="J. Bacteriol.">
        <title>Whole-genome sequences of two Borrelia afzelii and two Borrelia garinii Lyme disease agent isolates.</title>
        <authorList>
            <person name="Casjens S.R."/>
            <person name="Mongodin E.F."/>
            <person name="Qiu W.-G."/>
            <person name="Dunn J.J."/>
            <person name="Luft B.J."/>
            <person name="Fraser-Liggett C.M."/>
            <person name="Schutzer S.E."/>
        </authorList>
    </citation>
    <scope>NUCLEOTIDE SEQUENCE [LARGE SCALE GENOMIC DNA]</scope>
    <source>
        <strain evidence="1 2">PBr</strain>
    </source>
</reference>
<gene>
    <name evidence="1" type="ORF">BGAPBR_Q0032</name>
</gene>
<keyword evidence="2" id="KW-1185">Reference proteome</keyword>
<dbReference type="EMBL" id="CP001306">
    <property type="protein sequence ID" value="ACL34699.1"/>
    <property type="molecule type" value="Genomic_DNA"/>
</dbReference>